<sequence>MRYIMTLIWGIAIGSAISYMLTAMGGQEFSFVLMFAMVAVISLTVFIVGEGILGDSSKSETL</sequence>
<keyword evidence="1" id="KW-0812">Transmembrane</keyword>
<keyword evidence="1" id="KW-1133">Transmembrane helix</keyword>
<evidence type="ECO:0000313" key="3">
    <source>
        <dbReference type="Proteomes" id="UP001180087"/>
    </source>
</evidence>
<keyword evidence="1" id="KW-0472">Membrane</keyword>
<name>A0ABY9KXN7_9BACI</name>
<accession>A0ABY9KXN7</accession>
<proteinExistence type="predicted"/>
<evidence type="ECO:0000256" key="1">
    <source>
        <dbReference type="SAM" id="Phobius"/>
    </source>
</evidence>
<evidence type="ECO:0000313" key="2">
    <source>
        <dbReference type="EMBL" id="WLV25541.1"/>
    </source>
</evidence>
<protein>
    <submittedName>
        <fullName evidence="2">DUF2929 family protein</fullName>
    </submittedName>
</protein>
<dbReference type="EMBL" id="CP129113">
    <property type="protein sequence ID" value="WLV25541.1"/>
    <property type="molecule type" value="Genomic_DNA"/>
</dbReference>
<gene>
    <name evidence="2" type="ORF">QR721_04860</name>
</gene>
<keyword evidence="3" id="KW-1185">Reference proteome</keyword>
<dbReference type="Pfam" id="PF11151">
    <property type="entry name" value="DUF2929"/>
    <property type="match status" value="1"/>
</dbReference>
<feature type="transmembrane region" description="Helical" evidence="1">
    <location>
        <begin position="31"/>
        <end position="53"/>
    </location>
</feature>
<dbReference type="RefSeq" id="WP_348029332.1">
    <property type="nucleotide sequence ID" value="NZ_CP129113.1"/>
</dbReference>
<organism evidence="2 3">
    <name type="scientific">Aciduricibacillus chroicocephali</name>
    <dbReference type="NCBI Taxonomy" id="3054939"/>
    <lineage>
        <taxon>Bacteria</taxon>
        <taxon>Bacillati</taxon>
        <taxon>Bacillota</taxon>
        <taxon>Bacilli</taxon>
        <taxon>Bacillales</taxon>
        <taxon>Bacillaceae</taxon>
        <taxon>Aciduricibacillus</taxon>
    </lineage>
</organism>
<reference evidence="2" key="1">
    <citation type="submission" date="2023-06" db="EMBL/GenBank/DDBJ databases">
        <title>A Treasure from Seagulls: Isolation and Description of Aciduricobacillus qingdaonensis gen. nov., sp. nov., a Rare Obligately Uric Acid-utilizing Member in the Family Bacillaceae.</title>
        <authorList>
            <person name="Liu W."/>
            <person name="Wang B."/>
        </authorList>
    </citation>
    <scope>NUCLEOTIDE SEQUENCE</scope>
    <source>
        <strain evidence="2">44XB</strain>
    </source>
</reference>
<feature type="transmembrane region" description="Helical" evidence="1">
    <location>
        <begin position="7"/>
        <end position="25"/>
    </location>
</feature>
<dbReference type="Proteomes" id="UP001180087">
    <property type="component" value="Chromosome"/>
</dbReference>
<dbReference type="InterPro" id="IPR021324">
    <property type="entry name" value="DUF2929"/>
</dbReference>